<organism evidence="1">
    <name type="scientific">marine sediment metagenome</name>
    <dbReference type="NCBI Taxonomy" id="412755"/>
    <lineage>
        <taxon>unclassified sequences</taxon>
        <taxon>metagenomes</taxon>
        <taxon>ecological metagenomes</taxon>
    </lineage>
</organism>
<dbReference type="AlphaFoldDB" id="X1GSM3"/>
<feature type="non-terminal residue" evidence="1">
    <location>
        <position position="45"/>
    </location>
</feature>
<evidence type="ECO:0000313" key="1">
    <source>
        <dbReference type="EMBL" id="GAH47875.1"/>
    </source>
</evidence>
<accession>X1GSM3</accession>
<protein>
    <submittedName>
        <fullName evidence="1">Uncharacterized protein</fullName>
    </submittedName>
</protein>
<dbReference type="EMBL" id="BARU01021554">
    <property type="protein sequence ID" value="GAH47875.1"/>
    <property type="molecule type" value="Genomic_DNA"/>
</dbReference>
<sequence>MLLIAGISEGDVTGAKAIASSNVDAGLVFEQIEMGSLRQMAEATG</sequence>
<proteinExistence type="predicted"/>
<name>X1GSM3_9ZZZZ</name>
<comment type="caution">
    <text evidence="1">The sequence shown here is derived from an EMBL/GenBank/DDBJ whole genome shotgun (WGS) entry which is preliminary data.</text>
</comment>
<gene>
    <name evidence="1" type="ORF">S03H2_35265</name>
</gene>
<reference evidence="1" key="1">
    <citation type="journal article" date="2014" name="Front. Microbiol.">
        <title>High frequency of phylogenetically diverse reductive dehalogenase-homologous genes in deep subseafloor sedimentary metagenomes.</title>
        <authorList>
            <person name="Kawai M."/>
            <person name="Futagami T."/>
            <person name="Toyoda A."/>
            <person name="Takaki Y."/>
            <person name="Nishi S."/>
            <person name="Hori S."/>
            <person name="Arai W."/>
            <person name="Tsubouchi T."/>
            <person name="Morono Y."/>
            <person name="Uchiyama I."/>
            <person name="Ito T."/>
            <person name="Fujiyama A."/>
            <person name="Inagaki F."/>
            <person name="Takami H."/>
        </authorList>
    </citation>
    <scope>NUCLEOTIDE SEQUENCE</scope>
    <source>
        <strain evidence="1">Expedition CK06-06</strain>
    </source>
</reference>